<sequence length="141" mass="16183">MNPTNPSTSFAQVLHQWPLHDCSGIHDGLAPAEMRDWLRRWRSTRGKPVTVSLAETQRSLDTAWTAFVRRWNVETGTRFMTTIEEREEIHQRHALGELVDRVCALSWSEDRRSATSTILKDVWAVVATKCHDRASERGVKS</sequence>
<dbReference type="AlphaFoldDB" id="A0AAD9LLW2"/>
<proteinExistence type="predicted"/>
<gene>
    <name evidence="1" type="ORF">P3T76_006664</name>
</gene>
<comment type="caution">
    <text evidence="1">The sequence shown here is derived from an EMBL/GenBank/DDBJ whole genome shotgun (WGS) entry which is preliminary data.</text>
</comment>
<dbReference type="Proteomes" id="UP001259832">
    <property type="component" value="Unassembled WGS sequence"/>
</dbReference>
<protein>
    <submittedName>
        <fullName evidence="1">Uncharacterized protein</fullName>
    </submittedName>
</protein>
<reference evidence="1" key="1">
    <citation type="submission" date="2023-08" db="EMBL/GenBank/DDBJ databases">
        <title>Reference Genome Resource for the Citrus Pathogen Phytophthora citrophthora.</title>
        <authorList>
            <person name="Moller H."/>
            <person name="Coetzee B."/>
            <person name="Rose L.J."/>
            <person name="Van Niekerk J.M."/>
        </authorList>
    </citation>
    <scope>NUCLEOTIDE SEQUENCE</scope>
    <source>
        <strain evidence="1">STE-U-9442</strain>
    </source>
</reference>
<dbReference type="EMBL" id="JASMQC010000011">
    <property type="protein sequence ID" value="KAK1941600.1"/>
    <property type="molecule type" value="Genomic_DNA"/>
</dbReference>
<keyword evidence="2" id="KW-1185">Reference proteome</keyword>
<accession>A0AAD9LLW2</accession>
<evidence type="ECO:0000313" key="2">
    <source>
        <dbReference type="Proteomes" id="UP001259832"/>
    </source>
</evidence>
<evidence type="ECO:0000313" key="1">
    <source>
        <dbReference type="EMBL" id="KAK1941600.1"/>
    </source>
</evidence>
<name>A0AAD9LLW2_9STRA</name>
<organism evidence="1 2">
    <name type="scientific">Phytophthora citrophthora</name>
    <dbReference type="NCBI Taxonomy" id="4793"/>
    <lineage>
        <taxon>Eukaryota</taxon>
        <taxon>Sar</taxon>
        <taxon>Stramenopiles</taxon>
        <taxon>Oomycota</taxon>
        <taxon>Peronosporomycetes</taxon>
        <taxon>Peronosporales</taxon>
        <taxon>Peronosporaceae</taxon>
        <taxon>Phytophthora</taxon>
    </lineage>
</organism>